<feature type="active site" evidence="9">
    <location>
        <position position="288"/>
    </location>
</feature>
<dbReference type="EC" id="2.7.8.-" evidence="9"/>
<keyword evidence="7 9" id="KW-0594">Phospholipid biosynthesis</keyword>
<dbReference type="HAMAP" id="MF_01917">
    <property type="entry name" value="Cardiolipin_synth_ClsB"/>
    <property type="match status" value="1"/>
</dbReference>
<keyword evidence="1 9" id="KW-1003">Cell membrane</keyword>
<reference evidence="11 12" key="1">
    <citation type="journal article" date="2016" name="Int. J. Syst. Evol. Microbiol.">
        <title>Lysobacter erysipheiresistens sp. nov., an antagonist of powdery mildew, isolated from tobacco-cultivated soil.</title>
        <authorList>
            <person name="Xie B."/>
            <person name="Li T."/>
            <person name="Lin X."/>
            <person name="Wang C.J."/>
            <person name="Chen Y.J."/>
            <person name="Liu W.J."/>
            <person name="Zhao Z.W."/>
        </authorList>
    </citation>
    <scope>NUCLEOTIDE SEQUENCE [LARGE SCALE GENOMIC DNA]</scope>
    <source>
        <strain evidence="11 12">RS-LYSO-3</strain>
    </source>
</reference>
<comment type="subcellular location">
    <subcellularLocation>
        <location evidence="9">Cell membrane</location>
        <topology evidence="9">Peripheral membrane protein</topology>
    </subcellularLocation>
</comment>
<feature type="domain" description="PLD phosphodiesterase" evidence="10">
    <location>
        <begin position="283"/>
        <end position="310"/>
    </location>
</feature>
<keyword evidence="6 9" id="KW-0472">Membrane</keyword>
<gene>
    <name evidence="9 11" type="primary">clsB</name>
    <name evidence="11" type="ORF">SNE34_05135</name>
</gene>
<keyword evidence="4" id="KW-0677">Repeat</keyword>
<proteinExistence type="inferred from homology"/>
<evidence type="ECO:0000256" key="3">
    <source>
        <dbReference type="ARBA" id="ARBA00022679"/>
    </source>
</evidence>
<keyword evidence="5 9" id="KW-0443">Lipid metabolism</keyword>
<dbReference type="SUPFAM" id="SSF56024">
    <property type="entry name" value="Phospholipase D/nuclease"/>
    <property type="match status" value="2"/>
</dbReference>
<dbReference type="PANTHER" id="PTHR21248">
    <property type="entry name" value="CARDIOLIPIN SYNTHASE"/>
    <property type="match status" value="1"/>
</dbReference>
<dbReference type="Gene3D" id="3.30.870.10">
    <property type="entry name" value="Endonuclease Chain A"/>
    <property type="match status" value="2"/>
</dbReference>
<evidence type="ECO:0000256" key="7">
    <source>
        <dbReference type="ARBA" id="ARBA00023209"/>
    </source>
</evidence>
<sequence>MSRAWSQGNRVRLLENGETFFPAVLDAIDGAREEVMIETFILFEDKVGKRLHAALVAAAQRGVRVELSVDGYGSPDLSPAFISALTDAGVCLRVFDPKPRLFGFRTNLFRRLHRKIVVVDRQCAFVGGINFSADHLADYGDGAKQDYAVRIDGPVVAEIRAFAIAALLAPAAPRDWTRPADKAPAAVGNAEVRFVTRDNGGHLNDIEDQYLAGIRAAKDEILIANAYFLPGYRLLHALHRAASRGVRVSLILQGAPDMPMVANAGRRLYPYLIGGGVHIYEYCERPLHGKLAVIDDNWSTVGSSNLDPLSLSLNLEANVLIRDRAFNAVVRERLQQLMDVHCHRVRRQDLPPRTPLRTLWSLLVFHTVRHLPAWAGLWPAHTPHVTLLRPRRATPVQKQ</sequence>
<comment type="similarity">
    <text evidence="9">Belongs to the phospholipase D family. Cardiolipin synthase subfamily. ClsB sub-subfamily.</text>
</comment>
<evidence type="ECO:0000259" key="10">
    <source>
        <dbReference type="PROSITE" id="PS50035"/>
    </source>
</evidence>
<name>A0ABU7YX32_9GAMM</name>
<dbReference type="InterPro" id="IPR025202">
    <property type="entry name" value="PLD-like_dom"/>
</dbReference>
<dbReference type="EMBL" id="JAXGFP010000002">
    <property type="protein sequence ID" value="MEG3183388.1"/>
    <property type="molecule type" value="Genomic_DNA"/>
</dbReference>
<protein>
    <recommendedName>
        <fullName evidence="9">Cardiolipin synthase B</fullName>
        <shortName evidence="9">CL synthase</shortName>
        <ecNumber evidence="9">2.7.8.-</ecNumber>
    </recommendedName>
</protein>
<comment type="function">
    <text evidence="9">Catalyzes the phosphatidyl group transfer from one phosphatidylglycerol molecule to another to form cardiolipin (CL) (diphosphatidylglycerol) and glycerol.</text>
</comment>
<dbReference type="PROSITE" id="PS50035">
    <property type="entry name" value="PLD"/>
    <property type="match status" value="2"/>
</dbReference>
<feature type="active site" evidence="9">
    <location>
        <position position="295"/>
    </location>
</feature>
<keyword evidence="2 9" id="KW-0444">Lipid biosynthesis</keyword>
<dbReference type="RefSeq" id="WP_332615311.1">
    <property type="nucleotide sequence ID" value="NZ_JAXGFP010000002.1"/>
</dbReference>
<keyword evidence="12" id="KW-1185">Reference proteome</keyword>
<dbReference type="InterPro" id="IPR001736">
    <property type="entry name" value="PLipase_D/transphosphatidylase"/>
</dbReference>
<evidence type="ECO:0000256" key="2">
    <source>
        <dbReference type="ARBA" id="ARBA00022516"/>
    </source>
</evidence>
<evidence type="ECO:0000313" key="11">
    <source>
        <dbReference type="EMBL" id="MEG3183388.1"/>
    </source>
</evidence>
<dbReference type="CDD" id="cd09110">
    <property type="entry name" value="PLDc_CLS_1"/>
    <property type="match status" value="1"/>
</dbReference>
<dbReference type="PANTHER" id="PTHR21248:SF23">
    <property type="entry name" value="CARDIOLIPIN SYNTHASE B"/>
    <property type="match status" value="1"/>
</dbReference>
<dbReference type="GO" id="GO:0016740">
    <property type="term" value="F:transferase activity"/>
    <property type="evidence" value="ECO:0007669"/>
    <property type="project" value="UniProtKB-KW"/>
</dbReference>
<dbReference type="Pfam" id="PF13091">
    <property type="entry name" value="PLDc_2"/>
    <property type="match status" value="2"/>
</dbReference>
<evidence type="ECO:0000256" key="9">
    <source>
        <dbReference type="HAMAP-Rule" id="MF_01917"/>
    </source>
</evidence>
<evidence type="ECO:0000313" key="12">
    <source>
        <dbReference type="Proteomes" id="UP001355056"/>
    </source>
</evidence>
<dbReference type="SMART" id="SM00155">
    <property type="entry name" value="PLDc"/>
    <property type="match status" value="2"/>
</dbReference>
<organism evidence="11 12">
    <name type="scientific">Novilysobacter erysipheiresistens</name>
    <dbReference type="NCBI Taxonomy" id="1749332"/>
    <lineage>
        <taxon>Bacteria</taxon>
        <taxon>Pseudomonadati</taxon>
        <taxon>Pseudomonadota</taxon>
        <taxon>Gammaproteobacteria</taxon>
        <taxon>Lysobacterales</taxon>
        <taxon>Lysobacteraceae</taxon>
        <taxon>Novilysobacter</taxon>
    </lineage>
</organism>
<dbReference type="InterPro" id="IPR030872">
    <property type="entry name" value="Cardiolipin_synth_ClsB"/>
</dbReference>
<feature type="active site" evidence="9">
    <location>
        <position position="113"/>
    </location>
</feature>
<feature type="active site" evidence="9">
    <location>
        <position position="120"/>
    </location>
</feature>
<comment type="caution">
    <text evidence="11">The sequence shown here is derived from an EMBL/GenBank/DDBJ whole genome shotgun (WGS) entry which is preliminary data.</text>
</comment>
<evidence type="ECO:0000256" key="5">
    <source>
        <dbReference type="ARBA" id="ARBA00023098"/>
    </source>
</evidence>
<evidence type="ECO:0000256" key="8">
    <source>
        <dbReference type="ARBA" id="ARBA00023264"/>
    </source>
</evidence>
<evidence type="ECO:0000256" key="1">
    <source>
        <dbReference type="ARBA" id="ARBA00022475"/>
    </source>
</evidence>
<dbReference type="CDD" id="cd09159">
    <property type="entry name" value="PLDc_ybhO_like_2"/>
    <property type="match status" value="1"/>
</dbReference>
<evidence type="ECO:0000256" key="4">
    <source>
        <dbReference type="ARBA" id="ARBA00022737"/>
    </source>
</evidence>
<dbReference type="NCBIfam" id="NF008427">
    <property type="entry name" value="PRK11263.1"/>
    <property type="match status" value="1"/>
</dbReference>
<keyword evidence="8 9" id="KW-1208">Phospholipid metabolism</keyword>
<feature type="active site" evidence="9">
    <location>
        <position position="290"/>
    </location>
</feature>
<feature type="active site" evidence="9">
    <location>
        <position position="115"/>
    </location>
</feature>
<accession>A0ABU7YX32</accession>
<keyword evidence="3 9" id="KW-0808">Transferase</keyword>
<evidence type="ECO:0000256" key="6">
    <source>
        <dbReference type="ARBA" id="ARBA00023136"/>
    </source>
</evidence>
<comment type="catalytic activity">
    <reaction evidence="9">
        <text>2 a 1,2-diacyl-sn-glycero-3-phospho-(1'-sn-glycerol) = a cardiolipin + glycerol</text>
        <dbReference type="Rhea" id="RHEA:31451"/>
        <dbReference type="ChEBI" id="CHEBI:17754"/>
        <dbReference type="ChEBI" id="CHEBI:62237"/>
        <dbReference type="ChEBI" id="CHEBI:64716"/>
    </reaction>
</comment>
<dbReference type="Proteomes" id="UP001355056">
    <property type="component" value="Unassembled WGS sequence"/>
</dbReference>
<feature type="domain" description="PLD phosphodiesterase" evidence="10">
    <location>
        <begin position="108"/>
        <end position="135"/>
    </location>
</feature>